<gene>
    <name evidence="1" type="ORF">A7P95_09490</name>
</gene>
<name>A0A1A9RW79_9NEIS</name>
<sequence>MKLVCLCGMMILLWRGNAAYALLPLLAYAAAEIQQRRNERAALAAFRANPEAARQWFAEHLSGERIADIKAVRARFSLSLRDAVAVLGEHVQQEKD</sequence>
<organism evidence="1 2">
    <name type="scientific">Eikenella longinqua</name>
    <dbReference type="NCBI Taxonomy" id="1795827"/>
    <lineage>
        <taxon>Bacteria</taxon>
        <taxon>Pseudomonadati</taxon>
        <taxon>Pseudomonadota</taxon>
        <taxon>Betaproteobacteria</taxon>
        <taxon>Neisseriales</taxon>
        <taxon>Neisseriaceae</taxon>
        <taxon>Eikenella</taxon>
    </lineage>
</organism>
<accession>A0A1A9RW79</accession>
<comment type="caution">
    <text evidence="1">The sequence shown here is derived from an EMBL/GenBank/DDBJ whole genome shotgun (WGS) entry which is preliminary data.</text>
</comment>
<evidence type="ECO:0000313" key="2">
    <source>
        <dbReference type="Proteomes" id="UP000077885"/>
    </source>
</evidence>
<keyword evidence="2" id="KW-1185">Reference proteome</keyword>
<evidence type="ECO:0000313" key="1">
    <source>
        <dbReference type="EMBL" id="OAM26403.1"/>
    </source>
</evidence>
<dbReference type="AlphaFoldDB" id="A0A1A9RW79"/>
<dbReference type="Proteomes" id="UP000077885">
    <property type="component" value="Unassembled WGS sequence"/>
</dbReference>
<proteinExistence type="predicted"/>
<dbReference type="EMBL" id="LXSL01000030">
    <property type="protein sequence ID" value="OAM26403.1"/>
    <property type="molecule type" value="Genomic_DNA"/>
</dbReference>
<reference evidence="2" key="1">
    <citation type="submission" date="2016-05" db="EMBL/GenBank/DDBJ databases">
        <title>Draft genome of Corynebacterium afermentans subsp. afermentans LCDC 88199T.</title>
        <authorList>
            <person name="Bernier A.-M."/>
            <person name="Bernard K."/>
        </authorList>
    </citation>
    <scope>NUCLEOTIDE SEQUENCE [LARGE SCALE GENOMIC DNA]</scope>
    <source>
        <strain evidence="2">NML02-A-017</strain>
    </source>
</reference>
<protein>
    <submittedName>
        <fullName evidence="1">Uncharacterized protein</fullName>
    </submittedName>
</protein>